<proteinExistence type="inferred from homology"/>
<feature type="coiled-coil region" evidence="6">
    <location>
        <begin position="9"/>
        <end position="57"/>
    </location>
</feature>
<dbReference type="Pfam" id="PF05010">
    <property type="entry name" value="TACC_C"/>
    <property type="match status" value="1"/>
</dbReference>
<organism evidence="8 9">
    <name type="scientific">Brachionus calyciflorus</name>
    <dbReference type="NCBI Taxonomy" id="104777"/>
    <lineage>
        <taxon>Eukaryota</taxon>
        <taxon>Metazoa</taxon>
        <taxon>Spiralia</taxon>
        <taxon>Gnathifera</taxon>
        <taxon>Rotifera</taxon>
        <taxon>Eurotatoria</taxon>
        <taxon>Monogononta</taxon>
        <taxon>Pseudotrocha</taxon>
        <taxon>Ploima</taxon>
        <taxon>Brachionidae</taxon>
        <taxon>Brachionus</taxon>
    </lineage>
</organism>
<keyword evidence="3" id="KW-0963">Cytoplasm</keyword>
<dbReference type="AlphaFoldDB" id="A0A813MK66"/>
<dbReference type="OrthoDB" id="10255048at2759"/>
<keyword evidence="9" id="KW-1185">Reference proteome</keyword>
<evidence type="ECO:0000256" key="4">
    <source>
        <dbReference type="ARBA" id="ARBA00023054"/>
    </source>
</evidence>
<dbReference type="Gene3D" id="1.20.5.1700">
    <property type="match status" value="1"/>
</dbReference>
<evidence type="ECO:0000256" key="2">
    <source>
        <dbReference type="ARBA" id="ARBA00009423"/>
    </source>
</evidence>
<sequence>ANNEIDKLRKSTAIELQTLRAELRKAEIKISSLELTVQQKDQENTELTNLLEDLLAKVKPNQ</sequence>
<evidence type="ECO:0000313" key="8">
    <source>
        <dbReference type="EMBL" id="CAF0723510.1"/>
    </source>
</evidence>
<evidence type="ECO:0000259" key="7">
    <source>
        <dbReference type="Pfam" id="PF05010"/>
    </source>
</evidence>
<evidence type="ECO:0000256" key="6">
    <source>
        <dbReference type="SAM" id="Coils"/>
    </source>
</evidence>
<comment type="caution">
    <text evidence="8">The sequence shown here is derived from an EMBL/GenBank/DDBJ whole genome shotgun (WGS) entry which is preliminary data.</text>
</comment>
<protein>
    <recommendedName>
        <fullName evidence="7">Transforming acidic coiled-coil-containing protein C-terminal domain-containing protein</fullName>
    </recommendedName>
</protein>
<dbReference type="GO" id="GO:0005856">
    <property type="term" value="C:cytoskeleton"/>
    <property type="evidence" value="ECO:0007669"/>
    <property type="project" value="UniProtKB-SubCell"/>
</dbReference>
<comment type="subcellular location">
    <subcellularLocation>
        <location evidence="1">Cytoplasm</location>
        <location evidence="1">Cytoskeleton</location>
    </subcellularLocation>
</comment>
<keyword evidence="5" id="KW-0206">Cytoskeleton</keyword>
<dbReference type="EMBL" id="CAJNOC010000180">
    <property type="protein sequence ID" value="CAF0723510.1"/>
    <property type="molecule type" value="Genomic_DNA"/>
</dbReference>
<comment type="similarity">
    <text evidence="2">Belongs to the TACC family.</text>
</comment>
<gene>
    <name evidence="8" type="ORF">OXX778_LOCUS2335</name>
</gene>
<evidence type="ECO:0000256" key="1">
    <source>
        <dbReference type="ARBA" id="ARBA00004245"/>
    </source>
</evidence>
<feature type="non-terminal residue" evidence="8">
    <location>
        <position position="1"/>
    </location>
</feature>
<accession>A0A813MK66</accession>
<evidence type="ECO:0000256" key="3">
    <source>
        <dbReference type="ARBA" id="ARBA00022490"/>
    </source>
</evidence>
<evidence type="ECO:0000313" key="9">
    <source>
        <dbReference type="Proteomes" id="UP000663879"/>
    </source>
</evidence>
<dbReference type="Proteomes" id="UP000663879">
    <property type="component" value="Unassembled WGS sequence"/>
</dbReference>
<reference evidence="8" key="1">
    <citation type="submission" date="2021-02" db="EMBL/GenBank/DDBJ databases">
        <authorList>
            <person name="Nowell W R."/>
        </authorList>
    </citation>
    <scope>NUCLEOTIDE SEQUENCE</scope>
    <source>
        <strain evidence="8">Ploen Becks lab</strain>
    </source>
</reference>
<keyword evidence="4 6" id="KW-0175">Coiled coil</keyword>
<name>A0A813MK66_9BILA</name>
<evidence type="ECO:0000256" key="5">
    <source>
        <dbReference type="ARBA" id="ARBA00023212"/>
    </source>
</evidence>
<feature type="domain" description="Transforming acidic coiled-coil-containing protein C-terminal" evidence="7">
    <location>
        <begin position="1"/>
        <end position="54"/>
    </location>
</feature>
<dbReference type="InterPro" id="IPR007707">
    <property type="entry name" value="TACC_C"/>
</dbReference>